<keyword evidence="7" id="KW-0503">Monooxygenase</keyword>
<evidence type="ECO:0000256" key="4">
    <source>
        <dbReference type="ARBA" id="ARBA00022723"/>
    </source>
</evidence>
<organism evidence="9">
    <name type="scientific">Fagus sylvatica</name>
    <name type="common">Beechnut</name>
    <dbReference type="NCBI Taxonomy" id="28930"/>
    <lineage>
        <taxon>Eukaryota</taxon>
        <taxon>Viridiplantae</taxon>
        <taxon>Streptophyta</taxon>
        <taxon>Embryophyta</taxon>
        <taxon>Tracheophyta</taxon>
        <taxon>Spermatophyta</taxon>
        <taxon>Magnoliopsida</taxon>
        <taxon>eudicotyledons</taxon>
        <taxon>Gunneridae</taxon>
        <taxon>Pentapetalae</taxon>
        <taxon>rosids</taxon>
        <taxon>fabids</taxon>
        <taxon>Fagales</taxon>
        <taxon>Fagaceae</taxon>
        <taxon>Fagus</taxon>
    </lineage>
</organism>
<dbReference type="GO" id="GO:0016705">
    <property type="term" value="F:oxidoreductase activity, acting on paired donors, with incorporation or reduction of molecular oxygen"/>
    <property type="evidence" value="ECO:0007669"/>
    <property type="project" value="InterPro"/>
</dbReference>
<evidence type="ECO:0000256" key="7">
    <source>
        <dbReference type="ARBA" id="ARBA00023033"/>
    </source>
</evidence>
<feature type="transmembrane region" description="Helical" evidence="8">
    <location>
        <begin position="12"/>
        <end position="31"/>
    </location>
</feature>
<dbReference type="InterPro" id="IPR036396">
    <property type="entry name" value="Cyt_P450_sf"/>
</dbReference>
<keyword evidence="8" id="KW-0812">Transmembrane</keyword>
<dbReference type="Gene3D" id="1.10.630.10">
    <property type="entry name" value="Cytochrome P450"/>
    <property type="match status" value="2"/>
</dbReference>
<comment type="cofactor">
    <cofactor evidence="1">
        <name>heme</name>
        <dbReference type="ChEBI" id="CHEBI:30413"/>
    </cofactor>
</comment>
<comment type="similarity">
    <text evidence="2">Belongs to the cytochrome P450 family.</text>
</comment>
<keyword evidence="3" id="KW-0349">Heme</keyword>
<protein>
    <recommendedName>
        <fullName evidence="10">Cytochrome P450</fullName>
    </recommendedName>
</protein>
<sequence>MLDLNTTSLPFFTLSFYFFIPLFTIIIFHFLSISQSPSKTPCPQSYPIIGNLIGFLRNRHRFHDWVTEMLSRTPSSTLRVRTFLDLSHGICTANPTNIEHFLHSNFPNYIKGSRFHNVLEELLGDGIFNADDRLWTLQRKIASHEFNTKSLKHFVSHTVQSQISNTLIPHLIPFACNNNENKVIDLQDVLQRFSFDNICHVAFGVNVNNPTCLSSDDFVKAFDDAVNISSLRFLSPLPIIWKLKRFLNVGSERRYKEAIKVINNYAMQIIRSKEQEQEKGQDLLARFMSTSLNIEFKDQEHKRKFSERDSHSHKLYSSWERHNLHTALTHGSSAMMINELKKHSAYRVHAALTESMRLFPPVPINSRLTVDDDVLPDGTHVWERDGMLITRLMRWEGWRRFGERIEMAYVQMKSIVAALMFEFEILAVDGGASPEKMMNPPYMLSLLLKMKGGFPVRFKRRQLSGYRDRPVGSNNRIPEGGNKVEGVTFKNDVVESNGKSTVDGMKGYFGFGPERISWGEISIQA</sequence>
<reference evidence="9" key="1">
    <citation type="submission" date="2018-02" db="EMBL/GenBank/DDBJ databases">
        <authorList>
            <person name="Cohen D.B."/>
            <person name="Kent A.D."/>
        </authorList>
    </citation>
    <scope>NUCLEOTIDE SEQUENCE</scope>
</reference>
<dbReference type="GO" id="GO:0004497">
    <property type="term" value="F:monooxygenase activity"/>
    <property type="evidence" value="ECO:0007669"/>
    <property type="project" value="UniProtKB-KW"/>
</dbReference>
<name>A0A2N9GNZ0_FAGSY</name>
<evidence type="ECO:0000256" key="8">
    <source>
        <dbReference type="SAM" id="Phobius"/>
    </source>
</evidence>
<dbReference type="PANTHER" id="PTHR24296">
    <property type="entry name" value="CYTOCHROME P450"/>
    <property type="match status" value="1"/>
</dbReference>
<dbReference type="InterPro" id="IPR001128">
    <property type="entry name" value="Cyt_P450"/>
</dbReference>
<evidence type="ECO:0000256" key="5">
    <source>
        <dbReference type="ARBA" id="ARBA00023002"/>
    </source>
</evidence>
<dbReference type="SUPFAM" id="SSF48264">
    <property type="entry name" value="Cytochrome P450"/>
    <property type="match status" value="1"/>
</dbReference>
<evidence type="ECO:0008006" key="10">
    <source>
        <dbReference type="Google" id="ProtNLM"/>
    </source>
</evidence>
<evidence type="ECO:0000256" key="1">
    <source>
        <dbReference type="ARBA" id="ARBA00001971"/>
    </source>
</evidence>
<evidence type="ECO:0000256" key="3">
    <source>
        <dbReference type="ARBA" id="ARBA00022617"/>
    </source>
</evidence>
<gene>
    <name evidence="9" type="ORF">FSB_LOCUS28846</name>
</gene>
<dbReference type="GO" id="GO:0005506">
    <property type="term" value="F:iron ion binding"/>
    <property type="evidence" value="ECO:0007669"/>
    <property type="project" value="InterPro"/>
</dbReference>
<dbReference type="GO" id="GO:0020037">
    <property type="term" value="F:heme binding"/>
    <property type="evidence" value="ECO:0007669"/>
    <property type="project" value="InterPro"/>
</dbReference>
<dbReference type="EMBL" id="OIVN01002142">
    <property type="protein sequence ID" value="SPD00964.1"/>
    <property type="molecule type" value="Genomic_DNA"/>
</dbReference>
<dbReference type="AlphaFoldDB" id="A0A2N9GNZ0"/>
<keyword evidence="4" id="KW-0479">Metal-binding</keyword>
<accession>A0A2N9GNZ0</accession>
<keyword evidence="6" id="KW-0408">Iron</keyword>
<keyword evidence="8" id="KW-0472">Membrane</keyword>
<dbReference type="Pfam" id="PF00067">
    <property type="entry name" value="p450"/>
    <property type="match status" value="1"/>
</dbReference>
<keyword evidence="8" id="KW-1133">Transmembrane helix</keyword>
<evidence type="ECO:0000256" key="2">
    <source>
        <dbReference type="ARBA" id="ARBA00010617"/>
    </source>
</evidence>
<evidence type="ECO:0000313" key="9">
    <source>
        <dbReference type="EMBL" id="SPD00964.1"/>
    </source>
</evidence>
<proteinExistence type="inferred from homology"/>
<keyword evidence="5" id="KW-0560">Oxidoreductase</keyword>
<evidence type="ECO:0000256" key="6">
    <source>
        <dbReference type="ARBA" id="ARBA00023004"/>
    </source>
</evidence>